<dbReference type="CDD" id="cd04301">
    <property type="entry name" value="NAT_SF"/>
    <property type="match status" value="1"/>
</dbReference>
<evidence type="ECO:0000259" key="1">
    <source>
        <dbReference type="PROSITE" id="PS51186"/>
    </source>
</evidence>
<gene>
    <name evidence="2" type="ORF">SAMN04488081_0342</name>
</gene>
<accession>A0A1H3B885</accession>
<reference evidence="2 3" key="1">
    <citation type="submission" date="2016-10" db="EMBL/GenBank/DDBJ databases">
        <authorList>
            <person name="Varghese N."/>
            <person name="Submissions S."/>
        </authorList>
    </citation>
    <scope>NUCLEOTIDE SEQUENCE [LARGE SCALE GENOMIC DNA]</scope>
    <source>
        <strain evidence="2 3">DSM 20748</strain>
    </source>
</reference>
<comment type="caution">
    <text evidence="2">The sequence shown here is derived from an EMBL/GenBank/DDBJ whole genome shotgun (WGS) entry which is preliminary data.</text>
</comment>
<feature type="domain" description="N-acetyltransferase" evidence="1">
    <location>
        <begin position="1"/>
        <end position="142"/>
    </location>
</feature>
<evidence type="ECO:0000313" key="2">
    <source>
        <dbReference type="EMBL" id="SDX38136.1"/>
    </source>
</evidence>
<dbReference type="SUPFAM" id="SSF55729">
    <property type="entry name" value="Acyl-CoA N-acyltransferases (Nat)"/>
    <property type="match status" value="1"/>
</dbReference>
<dbReference type="RefSeq" id="WP_093105100.1">
    <property type="nucleotide sequence ID" value="NZ_FNOS01000001.1"/>
</dbReference>
<dbReference type="InterPro" id="IPR016181">
    <property type="entry name" value="Acyl_CoA_acyltransferase"/>
</dbReference>
<organism evidence="2 3">
    <name type="scientific">Salimicrobium album</name>
    <dbReference type="NCBI Taxonomy" id="50717"/>
    <lineage>
        <taxon>Bacteria</taxon>
        <taxon>Bacillati</taxon>
        <taxon>Bacillota</taxon>
        <taxon>Bacilli</taxon>
        <taxon>Bacillales</taxon>
        <taxon>Bacillaceae</taxon>
        <taxon>Salimicrobium</taxon>
    </lineage>
</organism>
<sequence length="142" mass="16640">MELVELTTKQDITKAFAVVNELRTNLDLNKYSELVTEAMERDNYHMFGMMEEEEIVAVAGFKPAVSLYYGRLVWIEDLVVTNEKRNYGYGEMMLHFVEQWAAQNKYDHVALSSGMSQSHAHKFYEEKMDYEKTGYVFLKKNV</sequence>
<dbReference type="Gene3D" id="3.40.630.30">
    <property type="match status" value="1"/>
</dbReference>
<proteinExistence type="predicted"/>
<keyword evidence="3" id="KW-1185">Reference proteome</keyword>
<dbReference type="EMBL" id="FNOS01000001">
    <property type="protein sequence ID" value="SDX38136.1"/>
    <property type="molecule type" value="Genomic_DNA"/>
</dbReference>
<name>A0A1H3B885_9BACI</name>
<dbReference type="InterPro" id="IPR000182">
    <property type="entry name" value="GNAT_dom"/>
</dbReference>
<dbReference type="PROSITE" id="PS51186">
    <property type="entry name" value="GNAT"/>
    <property type="match status" value="1"/>
</dbReference>
<evidence type="ECO:0000313" key="3">
    <source>
        <dbReference type="Proteomes" id="UP000198647"/>
    </source>
</evidence>
<dbReference type="Pfam" id="PF00583">
    <property type="entry name" value="Acetyltransf_1"/>
    <property type="match status" value="1"/>
</dbReference>
<protein>
    <submittedName>
        <fullName evidence="2">Acetyltransferase (GNAT) family protein</fullName>
    </submittedName>
</protein>
<dbReference type="Proteomes" id="UP000198647">
    <property type="component" value="Unassembled WGS sequence"/>
</dbReference>